<dbReference type="AlphaFoldDB" id="A0AAD1YAV4"/>
<evidence type="ECO:0000313" key="3">
    <source>
        <dbReference type="Proteomes" id="UP001295684"/>
    </source>
</evidence>
<keyword evidence="3" id="KW-1185">Reference proteome</keyword>
<feature type="compositionally biased region" description="Polar residues" evidence="1">
    <location>
        <begin position="338"/>
        <end position="351"/>
    </location>
</feature>
<feature type="region of interest" description="Disordered" evidence="1">
    <location>
        <begin position="122"/>
        <end position="156"/>
    </location>
</feature>
<organism evidence="2 3">
    <name type="scientific">Euplotes crassus</name>
    <dbReference type="NCBI Taxonomy" id="5936"/>
    <lineage>
        <taxon>Eukaryota</taxon>
        <taxon>Sar</taxon>
        <taxon>Alveolata</taxon>
        <taxon>Ciliophora</taxon>
        <taxon>Intramacronucleata</taxon>
        <taxon>Spirotrichea</taxon>
        <taxon>Hypotrichia</taxon>
        <taxon>Euplotida</taxon>
        <taxon>Euplotidae</taxon>
        <taxon>Moneuplotes</taxon>
    </lineage>
</organism>
<evidence type="ECO:0000313" key="2">
    <source>
        <dbReference type="EMBL" id="CAI2387678.1"/>
    </source>
</evidence>
<feature type="region of interest" description="Disordered" evidence="1">
    <location>
        <begin position="1"/>
        <end position="32"/>
    </location>
</feature>
<feature type="compositionally biased region" description="Polar residues" evidence="1">
    <location>
        <begin position="19"/>
        <end position="32"/>
    </location>
</feature>
<reference evidence="2" key="1">
    <citation type="submission" date="2023-07" db="EMBL/GenBank/DDBJ databases">
        <authorList>
            <consortium name="AG Swart"/>
            <person name="Singh M."/>
            <person name="Singh A."/>
            <person name="Seah K."/>
            <person name="Emmerich C."/>
        </authorList>
    </citation>
    <scope>NUCLEOTIDE SEQUENCE</scope>
    <source>
        <strain evidence="2">DP1</strain>
    </source>
</reference>
<feature type="region of interest" description="Disordered" evidence="1">
    <location>
        <begin position="461"/>
        <end position="482"/>
    </location>
</feature>
<name>A0AAD1YAV4_EUPCR</name>
<sequence length="735" mass="84868">MKISSRRNSSGAKRCLNMSAASAPSRSPDNRFQQVKSKIKDIYLKKFTGNFPEFHDYGGHYRSISIRRDQISSILKEKSQNRADFTVKKSKDYESLIMSEKAPLNISKKSGSNKNYKEVVQSRRSSQTDTHKRISSNPIQVQNKRRKRKSIINSAKKESIFGRKELQIGSLFNLDKSSPEDPKPKRKLKNYEQIRHNIAQSNKVRANFMKALKMNEDDYLKEFKDKAASITQRLNQANDGEGSSALFNLNMHQDYIINKLGLKKKLTGHDLVIKILLFKIFGLNKQQQEDAKESYHPEPKPKSAASVRFDRKRINMSANRGYLKDHLRNFSKEKRKPGTQQGIRYSNNLASSTAINNSRASERNKKHTNSLDVDSALKVNTDLFSMNNTSKDQLEKLSPRSTLNNIIDQCYQISEDNLLSLGQEVTNADSMFDLSQTLAERQKKVFKSGQESSLIKAPIREKSNVQSKDGSRKRVTFQIDKDEEEGSPIKNIADVSILSMSESIDSEESGHLKLPSKYESSQTREMRFRKMSNRLNNFYKPALMTKNFQRQMPLFLSEKNMTLLSHLFKTTKHENKYVDSITKTKGFMQKKMINKQKTKTQDQLGELSTQDDIKNFLDKEPSEIFANALENFWFKDADKFLRMKKSKHSRKKSLLNFNEEDVYQRMSKDIHRRNQRDSSGDKQIQIGTLKSRGTCKKKYILRNNLSILVCYLSLPTFYLLSETSCSMKFSLKCKI</sequence>
<gene>
    <name evidence="2" type="ORF">ECRASSUSDP1_LOCUS29312</name>
</gene>
<proteinExistence type="predicted"/>
<feature type="region of interest" description="Disordered" evidence="1">
    <location>
        <begin position="330"/>
        <end position="351"/>
    </location>
</feature>
<accession>A0AAD1YAV4</accession>
<protein>
    <submittedName>
        <fullName evidence="2">Uncharacterized protein</fullName>
    </submittedName>
</protein>
<feature type="compositionally biased region" description="Polar residues" evidence="1">
    <location>
        <begin position="1"/>
        <end position="11"/>
    </location>
</feature>
<evidence type="ECO:0000256" key="1">
    <source>
        <dbReference type="SAM" id="MobiDB-lite"/>
    </source>
</evidence>
<dbReference type="Proteomes" id="UP001295684">
    <property type="component" value="Unassembled WGS sequence"/>
</dbReference>
<comment type="caution">
    <text evidence="2">The sequence shown here is derived from an EMBL/GenBank/DDBJ whole genome shotgun (WGS) entry which is preliminary data.</text>
</comment>
<dbReference type="EMBL" id="CAMPGE010030170">
    <property type="protein sequence ID" value="CAI2387678.1"/>
    <property type="molecule type" value="Genomic_DNA"/>
</dbReference>